<reference evidence="1 2" key="1">
    <citation type="submission" date="2016-12" db="EMBL/GenBank/DDBJ databases">
        <authorList>
            <person name="Song W.-J."/>
            <person name="Kurnit D.M."/>
        </authorList>
    </citation>
    <scope>NUCLEOTIDE SEQUENCE [LARGE SCALE GENOMIC DNA]</scope>
    <source>
        <strain evidence="1 2">DSM 11393</strain>
    </source>
</reference>
<evidence type="ECO:0000313" key="2">
    <source>
        <dbReference type="Proteomes" id="UP000186469"/>
    </source>
</evidence>
<dbReference type="AlphaFoldDB" id="A0A1M7T6D3"/>
<dbReference type="OrthoDB" id="5471208at2"/>
<gene>
    <name evidence="1" type="ORF">SAMN02745728_01603</name>
</gene>
<sequence length="137" mass="16290">MENKSFYIRNMLQHYDRQLINGRRIARYRNDLYGSEIKDDVKLKQEKRRQLVERVAKEIIENILMAGDENSIVKEVRETLEKEVGLRLTFKFPPLGYDIEVLQETPEGNTPLNFDAKHNLLDRLWRITLEKVNATML</sequence>
<dbReference type="RefSeq" id="WP_143145516.1">
    <property type="nucleotide sequence ID" value="NZ_FRDI01000007.1"/>
</dbReference>
<keyword evidence="2" id="KW-1185">Reference proteome</keyword>
<accession>A0A1M7T6D3</accession>
<evidence type="ECO:0000313" key="1">
    <source>
        <dbReference type="EMBL" id="SHN66258.1"/>
    </source>
</evidence>
<name>A0A1M7T6D3_9BACT</name>
<dbReference type="Proteomes" id="UP000186469">
    <property type="component" value="Unassembled WGS sequence"/>
</dbReference>
<dbReference type="NCBIfam" id="NF041863">
    <property type="entry name" value="DVU0524_fam"/>
    <property type="match status" value="1"/>
</dbReference>
<protein>
    <submittedName>
        <fullName evidence="1">Uncharacterized protein</fullName>
    </submittedName>
</protein>
<proteinExistence type="predicted"/>
<dbReference type="EMBL" id="FRDI01000007">
    <property type="protein sequence ID" value="SHN66258.1"/>
    <property type="molecule type" value="Genomic_DNA"/>
</dbReference>
<dbReference type="InterPro" id="IPR049840">
    <property type="entry name" value="DVU0524-like"/>
</dbReference>
<organism evidence="1 2">
    <name type="scientific">Desulfovibrio litoralis DSM 11393</name>
    <dbReference type="NCBI Taxonomy" id="1121455"/>
    <lineage>
        <taxon>Bacteria</taxon>
        <taxon>Pseudomonadati</taxon>
        <taxon>Thermodesulfobacteriota</taxon>
        <taxon>Desulfovibrionia</taxon>
        <taxon>Desulfovibrionales</taxon>
        <taxon>Desulfovibrionaceae</taxon>
        <taxon>Desulfovibrio</taxon>
    </lineage>
</organism>